<dbReference type="Gene3D" id="3.40.1190.20">
    <property type="match status" value="1"/>
</dbReference>
<keyword evidence="4 7" id="KW-0418">Kinase</keyword>
<dbReference type="InterPro" id="IPR011611">
    <property type="entry name" value="PfkB_dom"/>
</dbReference>
<protein>
    <submittedName>
        <fullName evidence="7">PfkB family carbohydrate kinase</fullName>
    </submittedName>
</protein>
<evidence type="ECO:0000313" key="7">
    <source>
        <dbReference type="EMBL" id="WGV17206.1"/>
    </source>
</evidence>
<evidence type="ECO:0000259" key="6">
    <source>
        <dbReference type="Pfam" id="PF00294"/>
    </source>
</evidence>
<dbReference type="GO" id="GO:0016301">
    <property type="term" value="F:kinase activity"/>
    <property type="evidence" value="ECO:0007669"/>
    <property type="project" value="UniProtKB-KW"/>
</dbReference>
<gene>
    <name evidence="7" type="ORF">QF092_05215</name>
</gene>
<evidence type="ECO:0000256" key="3">
    <source>
        <dbReference type="ARBA" id="ARBA00022741"/>
    </source>
</evidence>
<keyword evidence="3" id="KW-0547">Nucleotide-binding</keyword>
<organism evidence="7 8">
    <name type="scientific">Fuscovulum ytuae</name>
    <dbReference type="NCBI Taxonomy" id="3042299"/>
    <lineage>
        <taxon>Bacteria</taxon>
        <taxon>Pseudomonadati</taxon>
        <taxon>Pseudomonadota</taxon>
        <taxon>Alphaproteobacteria</taxon>
        <taxon>Rhodobacterales</taxon>
        <taxon>Paracoccaceae</taxon>
        <taxon>Fuscovulum</taxon>
    </lineage>
</organism>
<accession>A0ABY8Q8J3</accession>
<evidence type="ECO:0000256" key="1">
    <source>
        <dbReference type="ARBA" id="ARBA00010688"/>
    </source>
</evidence>
<keyword evidence="5" id="KW-0067">ATP-binding</keyword>
<reference evidence="7 8" key="1">
    <citation type="submission" date="2023-04" db="EMBL/GenBank/DDBJ databases">
        <title>YMD61, complete Genome.</title>
        <authorList>
            <person name="Zhang J."/>
        </authorList>
    </citation>
    <scope>NUCLEOTIDE SEQUENCE [LARGE SCALE GENOMIC DNA]</scope>
    <source>
        <strain evidence="7 8">YMD61</strain>
    </source>
</reference>
<evidence type="ECO:0000256" key="5">
    <source>
        <dbReference type="ARBA" id="ARBA00022840"/>
    </source>
</evidence>
<dbReference type="InterPro" id="IPR050306">
    <property type="entry name" value="PfkB_Carbo_kinase"/>
</dbReference>
<proteinExistence type="inferred from homology"/>
<dbReference type="Proteomes" id="UP001230978">
    <property type="component" value="Chromosome"/>
</dbReference>
<dbReference type="Gene3D" id="2.20.150.10">
    <property type="entry name" value="putative 5-dehydro-2- deoxygluconokinase"/>
    <property type="match status" value="1"/>
</dbReference>
<dbReference type="SUPFAM" id="SSF53613">
    <property type="entry name" value="Ribokinase-like"/>
    <property type="match status" value="1"/>
</dbReference>
<dbReference type="CDD" id="cd01166">
    <property type="entry name" value="KdgK"/>
    <property type="match status" value="1"/>
</dbReference>
<sequence>MTLNRFAVLGRVGMDLMADPPGTSIEEARAFTTAIGGSAGNIAVALARQGAEAALISCISDDAVGRFCAADLARYGVDTTQLRPVSGEARNSLALTETRATGCQTVLYRNGAADFALAPEDIDRIDFTPFAALVITGTALARDPSRSATFAAIARARASGALTVLDVDWRAYSWPSRQEAAATCLMAAQACHITIGNDDEWGLMAGSDAEGPTLAHHLATQGALFTIYKRGPLGSTTHTADHSFDTPIFPVTALKPTGAGDGFMGGLLAALAQGAPLETAVQRGAATAAIIVSGVGCAPASPDRATLDAFLLRHQG</sequence>
<comment type="similarity">
    <text evidence="1">Belongs to the carbohydrate kinase PfkB family.</text>
</comment>
<dbReference type="PANTHER" id="PTHR43085:SF49">
    <property type="entry name" value="5-DEHYDRO-2-DEOXYGLUCONOKINASE"/>
    <property type="match status" value="1"/>
</dbReference>
<dbReference type="PROSITE" id="PS00584">
    <property type="entry name" value="PFKB_KINASES_2"/>
    <property type="match status" value="1"/>
</dbReference>
<dbReference type="InterPro" id="IPR002173">
    <property type="entry name" value="Carboh/pur_kinase_PfkB_CS"/>
</dbReference>
<evidence type="ECO:0000256" key="4">
    <source>
        <dbReference type="ARBA" id="ARBA00022777"/>
    </source>
</evidence>
<dbReference type="InterPro" id="IPR023314">
    <property type="entry name" value="Myo_inos_IolC-like_sf"/>
</dbReference>
<name>A0ABY8Q8J3_9RHOB</name>
<keyword evidence="2" id="KW-0808">Transferase</keyword>
<evidence type="ECO:0000313" key="8">
    <source>
        <dbReference type="Proteomes" id="UP001230978"/>
    </source>
</evidence>
<dbReference type="Pfam" id="PF00294">
    <property type="entry name" value="PfkB"/>
    <property type="match status" value="1"/>
</dbReference>
<dbReference type="PANTHER" id="PTHR43085">
    <property type="entry name" value="HEXOKINASE FAMILY MEMBER"/>
    <property type="match status" value="1"/>
</dbReference>
<dbReference type="RefSeq" id="WP_281468285.1">
    <property type="nucleotide sequence ID" value="NZ_CP124535.1"/>
</dbReference>
<dbReference type="EMBL" id="CP124535">
    <property type="protein sequence ID" value="WGV17206.1"/>
    <property type="molecule type" value="Genomic_DNA"/>
</dbReference>
<dbReference type="InterPro" id="IPR029056">
    <property type="entry name" value="Ribokinase-like"/>
</dbReference>
<evidence type="ECO:0000256" key="2">
    <source>
        <dbReference type="ARBA" id="ARBA00022679"/>
    </source>
</evidence>
<keyword evidence="8" id="KW-1185">Reference proteome</keyword>
<feature type="domain" description="Carbohydrate kinase PfkB" evidence="6">
    <location>
        <begin position="7"/>
        <end position="303"/>
    </location>
</feature>